<dbReference type="Pfam" id="PF00069">
    <property type="entry name" value="Pkinase"/>
    <property type="match status" value="1"/>
</dbReference>
<sequence length="818" mass="92599">MIRWLIEQLYGLAEALAAAHGATCRHGDLKPANILWFREAASAFGTLKIGDWGEAKIHKEVTSLRHGFTTAGYGTRRYEPPETGSHSPKLGQGLPKRSRLYDIWGFGCIIFECIIWCLYDSEQLKRFNRSLRQILHSQRGDPYWSRFQNSRPPPVGSDRSSRFLVPSGPHLSTSTNLRTPTTPTTDYEHPALNPEDWNFELDNPFAARVLSRSANLTGTPVHHSMSTSKLCANCEHFGERLRDSRFSISYATQTLRRNAAAGSCHLCSLLWQAYCENAPSESKEVQFYRANSTLHMSGTNRPVLTLLRNNGPDSRAHGIQIGYHKLPDVGSDLHFGLIQEWLNDCDSTHVECKASTRTKQTRSADVRLPTRLICVGNDEDEFVRLQETRSGDEGHWIALSYRWGDSPPFSTTRQNLSSHIEGMKLTTLPRTFQDAIRVTRGLRQKYLWIDSICIVQGKDGDFSDESKRMEDVYSGAYCVLAASCATDQRSGFLLPRVRRHTVALNSKSGGGSDSGTIYVCSMIEDFRGHVLQGALHKRGWVLQEHALARRTVFFTEHQTYWECGYGVRCETMVRMTNESAALLGDPEFPRILDPAKHGERILRFQELYQQYSRLNLSSDYDRPTAIDGLQRRLLRTMGVNGGFGVLDNTGNRGLLRRSLLWRRGEGIKTLTPITFPSHRERVPSWSWMSVSGGIDYFPPTWRGYDWQDIQSPWSYSTLPKIDNAFIGRSQPFECSKWKQNEYSIVFDDPTIGELPELMAIVLGVEKSNQTTEEKKHYVLIARPKVTSVQDSVILYERVGAGYMPGKCLEGVSKTCILV</sequence>
<evidence type="ECO:0000256" key="1">
    <source>
        <dbReference type="SAM" id="MobiDB-lite"/>
    </source>
</evidence>
<dbReference type="GO" id="GO:0005524">
    <property type="term" value="F:ATP binding"/>
    <property type="evidence" value="ECO:0007669"/>
    <property type="project" value="InterPro"/>
</dbReference>
<keyword evidence="4" id="KW-1185">Reference proteome</keyword>
<feature type="region of interest" description="Disordered" evidence="1">
    <location>
        <begin position="72"/>
        <end position="91"/>
    </location>
</feature>
<dbReference type="AlphaFoldDB" id="A0A6A7A7Q3"/>
<dbReference type="InterPro" id="IPR000719">
    <property type="entry name" value="Prot_kinase_dom"/>
</dbReference>
<dbReference type="Gene3D" id="1.10.510.10">
    <property type="entry name" value="Transferase(Phosphotransferase) domain 1"/>
    <property type="match status" value="1"/>
</dbReference>
<feature type="domain" description="Protein kinase" evidence="2">
    <location>
        <begin position="1"/>
        <end position="192"/>
    </location>
</feature>
<dbReference type="EMBL" id="MU006222">
    <property type="protein sequence ID" value="KAF2828834.1"/>
    <property type="molecule type" value="Genomic_DNA"/>
</dbReference>
<evidence type="ECO:0000313" key="3">
    <source>
        <dbReference type="EMBL" id="KAF2828834.1"/>
    </source>
</evidence>
<feature type="compositionally biased region" description="Low complexity" evidence="1">
    <location>
        <begin position="171"/>
        <end position="184"/>
    </location>
</feature>
<dbReference type="GO" id="GO:0004672">
    <property type="term" value="F:protein kinase activity"/>
    <property type="evidence" value="ECO:0007669"/>
    <property type="project" value="InterPro"/>
</dbReference>
<dbReference type="PANTHER" id="PTHR33112:SF10">
    <property type="entry name" value="TOL"/>
    <property type="match status" value="1"/>
</dbReference>
<feature type="region of interest" description="Disordered" evidence="1">
    <location>
        <begin position="145"/>
        <end position="184"/>
    </location>
</feature>
<reference evidence="3" key="1">
    <citation type="journal article" date="2020" name="Stud. Mycol.">
        <title>101 Dothideomycetes genomes: a test case for predicting lifestyles and emergence of pathogens.</title>
        <authorList>
            <person name="Haridas S."/>
            <person name="Albert R."/>
            <person name="Binder M."/>
            <person name="Bloem J."/>
            <person name="Labutti K."/>
            <person name="Salamov A."/>
            <person name="Andreopoulos B."/>
            <person name="Baker S."/>
            <person name="Barry K."/>
            <person name="Bills G."/>
            <person name="Bluhm B."/>
            <person name="Cannon C."/>
            <person name="Castanera R."/>
            <person name="Culley D."/>
            <person name="Daum C."/>
            <person name="Ezra D."/>
            <person name="Gonzalez J."/>
            <person name="Henrissat B."/>
            <person name="Kuo A."/>
            <person name="Liang C."/>
            <person name="Lipzen A."/>
            <person name="Lutzoni F."/>
            <person name="Magnuson J."/>
            <person name="Mondo S."/>
            <person name="Nolan M."/>
            <person name="Ohm R."/>
            <person name="Pangilinan J."/>
            <person name="Park H.-J."/>
            <person name="Ramirez L."/>
            <person name="Alfaro M."/>
            <person name="Sun H."/>
            <person name="Tritt A."/>
            <person name="Yoshinaga Y."/>
            <person name="Zwiers L.-H."/>
            <person name="Turgeon B."/>
            <person name="Goodwin S."/>
            <person name="Spatafora J."/>
            <person name="Crous P."/>
            <person name="Grigoriev I."/>
        </authorList>
    </citation>
    <scope>NUCLEOTIDE SEQUENCE</scope>
    <source>
        <strain evidence="3">CBS 113818</strain>
    </source>
</reference>
<evidence type="ECO:0000259" key="2">
    <source>
        <dbReference type="PROSITE" id="PS50011"/>
    </source>
</evidence>
<evidence type="ECO:0000313" key="4">
    <source>
        <dbReference type="Proteomes" id="UP000799424"/>
    </source>
</evidence>
<proteinExistence type="predicted"/>
<dbReference type="InterPro" id="IPR011009">
    <property type="entry name" value="Kinase-like_dom_sf"/>
</dbReference>
<dbReference type="SUPFAM" id="SSF56112">
    <property type="entry name" value="Protein kinase-like (PK-like)"/>
    <property type="match status" value="1"/>
</dbReference>
<gene>
    <name evidence="3" type="ORF">CC86DRAFT_347351</name>
</gene>
<organism evidence="3 4">
    <name type="scientific">Ophiobolus disseminans</name>
    <dbReference type="NCBI Taxonomy" id="1469910"/>
    <lineage>
        <taxon>Eukaryota</taxon>
        <taxon>Fungi</taxon>
        <taxon>Dikarya</taxon>
        <taxon>Ascomycota</taxon>
        <taxon>Pezizomycotina</taxon>
        <taxon>Dothideomycetes</taxon>
        <taxon>Pleosporomycetidae</taxon>
        <taxon>Pleosporales</taxon>
        <taxon>Pleosporineae</taxon>
        <taxon>Phaeosphaeriaceae</taxon>
        <taxon>Ophiobolus</taxon>
    </lineage>
</organism>
<dbReference type="InterPro" id="IPR010730">
    <property type="entry name" value="HET"/>
</dbReference>
<dbReference type="OrthoDB" id="4062651at2759"/>
<dbReference type="Pfam" id="PF06985">
    <property type="entry name" value="HET"/>
    <property type="match status" value="1"/>
</dbReference>
<accession>A0A6A7A7Q3</accession>
<protein>
    <submittedName>
        <fullName evidence="3">HET-domain-containing protein</fullName>
    </submittedName>
</protein>
<name>A0A6A7A7Q3_9PLEO</name>
<dbReference type="PROSITE" id="PS50011">
    <property type="entry name" value="PROTEIN_KINASE_DOM"/>
    <property type="match status" value="1"/>
</dbReference>
<dbReference type="PANTHER" id="PTHR33112">
    <property type="entry name" value="DOMAIN PROTEIN, PUTATIVE-RELATED"/>
    <property type="match status" value="1"/>
</dbReference>
<dbReference type="Proteomes" id="UP000799424">
    <property type="component" value="Unassembled WGS sequence"/>
</dbReference>